<proteinExistence type="predicted"/>
<gene>
    <name evidence="2" type="ORF">XENOCAPTIV_028006</name>
</gene>
<keyword evidence="3" id="KW-1185">Reference proteome</keyword>
<evidence type="ECO:0000256" key="1">
    <source>
        <dbReference type="SAM" id="MobiDB-lite"/>
    </source>
</evidence>
<name>A0ABV0R579_9TELE</name>
<evidence type="ECO:0000313" key="2">
    <source>
        <dbReference type="EMBL" id="MEQ2203281.1"/>
    </source>
</evidence>
<accession>A0ABV0R579</accession>
<evidence type="ECO:0000313" key="3">
    <source>
        <dbReference type="Proteomes" id="UP001434883"/>
    </source>
</evidence>
<feature type="non-terminal residue" evidence="2">
    <location>
        <position position="1"/>
    </location>
</feature>
<dbReference type="EMBL" id="JAHRIN010034356">
    <property type="protein sequence ID" value="MEQ2203281.1"/>
    <property type="molecule type" value="Genomic_DNA"/>
</dbReference>
<dbReference type="Proteomes" id="UP001434883">
    <property type="component" value="Unassembled WGS sequence"/>
</dbReference>
<organism evidence="2 3">
    <name type="scientific">Xenoophorus captivus</name>
    <dbReference type="NCBI Taxonomy" id="1517983"/>
    <lineage>
        <taxon>Eukaryota</taxon>
        <taxon>Metazoa</taxon>
        <taxon>Chordata</taxon>
        <taxon>Craniata</taxon>
        <taxon>Vertebrata</taxon>
        <taxon>Euteleostomi</taxon>
        <taxon>Actinopterygii</taxon>
        <taxon>Neopterygii</taxon>
        <taxon>Teleostei</taxon>
        <taxon>Neoteleostei</taxon>
        <taxon>Acanthomorphata</taxon>
        <taxon>Ovalentaria</taxon>
        <taxon>Atherinomorphae</taxon>
        <taxon>Cyprinodontiformes</taxon>
        <taxon>Goodeidae</taxon>
        <taxon>Xenoophorus</taxon>
    </lineage>
</organism>
<protein>
    <submittedName>
        <fullName evidence="2">Uncharacterized protein</fullName>
    </submittedName>
</protein>
<reference evidence="2 3" key="1">
    <citation type="submission" date="2021-06" db="EMBL/GenBank/DDBJ databases">
        <authorList>
            <person name="Palmer J.M."/>
        </authorList>
    </citation>
    <scope>NUCLEOTIDE SEQUENCE [LARGE SCALE GENOMIC DNA]</scope>
    <source>
        <strain evidence="2 3">XC_2019</strain>
        <tissue evidence="2">Muscle</tissue>
    </source>
</reference>
<comment type="caution">
    <text evidence="2">The sequence shown here is derived from an EMBL/GenBank/DDBJ whole genome shotgun (WGS) entry which is preliminary data.</text>
</comment>
<sequence>LEAEKTEGQSQHSVTFPSEMEERKQKVTLVQSASAHLYGTVEMPGEAILYEQSGEVEHCQKQSFELSIVWTVTHEQP</sequence>
<feature type="region of interest" description="Disordered" evidence="1">
    <location>
        <begin position="1"/>
        <end position="23"/>
    </location>
</feature>